<dbReference type="Proteomes" id="UP001379600">
    <property type="component" value="Unassembled WGS sequence"/>
</dbReference>
<evidence type="ECO:0000313" key="1">
    <source>
        <dbReference type="EMBL" id="MEJ3690773.1"/>
    </source>
</evidence>
<dbReference type="RefSeq" id="WP_005942035.1">
    <property type="nucleotide sequence ID" value="NZ_JBBFKB010000102.1"/>
</dbReference>
<proteinExistence type="predicted"/>
<dbReference type="EMBL" id="JBBFKC010000004">
    <property type="protein sequence ID" value="MEJ3690773.1"/>
    <property type="molecule type" value="Genomic_DNA"/>
</dbReference>
<reference evidence="1 2" key="1">
    <citation type="submission" date="2024-03" db="EMBL/GenBank/DDBJ databases">
        <authorList>
            <person name="Plomp N."/>
            <person name="Harmsen H.J."/>
        </authorList>
    </citation>
    <scope>NUCLEOTIDE SEQUENCE [LARGE SCALE GENOMIC DNA]</scope>
    <source>
        <strain evidence="1 2">HTF-76H</strain>
    </source>
</reference>
<protein>
    <submittedName>
        <fullName evidence="1">Stage III sporulation protein AG</fullName>
    </submittedName>
</protein>
<name>A0AB35Y3T7_9FIRM</name>
<evidence type="ECO:0000313" key="2">
    <source>
        <dbReference type="Proteomes" id="UP001379600"/>
    </source>
</evidence>
<comment type="caution">
    <text evidence="1">The sequence shown here is derived from an EMBL/GenBank/DDBJ whole genome shotgun (WGS) entry which is preliminary data.</text>
</comment>
<dbReference type="AlphaFoldDB" id="A0AB35Y3T7"/>
<sequence length="177" mass="18768">MKEAGGISFGDSVKDFARKCKGKQGRARLAAAVGVLAMLLILLSELFPQNTAAGSTKNTKPVQSSTEYQAQLENRLEHLISQMSGAGKTTVMVTLETGEEAIYALDTQSGEMQSQQTHVLLEDGSALTETVCLPQVCGVAVLCEGGGDIRVAARITELVSALLDLPSNRICVEQRKG</sequence>
<keyword evidence="2" id="KW-1185">Reference proteome</keyword>
<accession>A0AB35Y3T7</accession>
<organism evidence="1 2">
    <name type="scientific">Faecalibacterium taiwanense</name>
    <dbReference type="NCBI Taxonomy" id="3030638"/>
    <lineage>
        <taxon>Bacteria</taxon>
        <taxon>Bacillati</taxon>
        <taxon>Bacillota</taxon>
        <taxon>Clostridia</taxon>
        <taxon>Eubacteriales</taxon>
        <taxon>Oscillospiraceae</taxon>
        <taxon>Faecalibacterium</taxon>
    </lineage>
</organism>
<gene>
    <name evidence="1" type="ORF">WF787_05965</name>
</gene>